<accession>A0A6M6JET0</accession>
<sequence length="365" mass="38312">MADIQDVVAGIVDELIATGAERGVQVAAYVDGQRVVDVAAGTADPATGRPVAPSTLFSNWSIGKAATATLVHRLIDAGELADDTRVAQVWPEFARHGKGAITVRQVLDHSAGVPGLPAGVTVDDVCDWDAMVRALEDAEPWWEPGTRVGYHAYTFGHLCGEIVRRVTGRPLAEALDDLTAVLGLPGEIRFGIPEGEDVDLAVLEDAPSDVDFSQFPDDLPMFRAAPLAVLPNAAFGSDPRVLAADIPAGAKVTARALARLYAGWLGDVDGVRLVSPERRAVATVQSSSGPDQVYGGDESRWALGFALGLPWDEASRVFGMAGAGGSWAGADPDSGTAVAVTRNVMGMDFATVERVVRPVLEAARR</sequence>
<evidence type="ECO:0000259" key="1">
    <source>
        <dbReference type="Pfam" id="PF00144"/>
    </source>
</evidence>
<dbReference type="PANTHER" id="PTHR43319:SF3">
    <property type="entry name" value="BETA-LACTAMASE-RELATED DOMAIN-CONTAINING PROTEIN"/>
    <property type="match status" value="1"/>
</dbReference>
<dbReference type="SUPFAM" id="SSF56601">
    <property type="entry name" value="beta-lactamase/transpeptidase-like"/>
    <property type="match status" value="1"/>
</dbReference>
<dbReference type="AlphaFoldDB" id="A0A6M6JET0"/>
<feature type="domain" description="Beta-lactamase-related" evidence="1">
    <location>
        <begin position="10"/>
        <end position="351"/>
    </location>
</feature>
<dbReference type="EMBL" id="CP053564">
    <property type="protein sequence ID" value="QJY45312.1"/>
    <property type="molecule type" value="Genomic_DNA"/>
</dbReference>
<protein>
    <submittedName>
        <fullName evidence="2">Beta-lactamase family protein</fullName>
    </submittedName>
</protein>
<dbReference type="RefSeq" id="WP_172155215.1">
    <property type="nucleotide sequence ID" value="NZ_CP053564.1"/>
</dbReference>
<gene>
    <name evidence="2" type="ORF">HOP40_05305</name>
</gene>
<dbReference type="InterPro" id="IPR012338">
    <property type="entry name" value="Beta-lactam/transpept-like"/>
</dbReference>
<name>A0A6M6JET0_9PSEU</name>
<organism evidence="2 3">
    <name type="scientific">Pseudonocardia broussonetiae</name>
    <dbReference type="NCBI Taxonomy" id="2736640"/>
    <lineage>
        <taxon>Bacteria</taxon>
        <taxon>Bacillati</taxon>
        <taxon>Actinomycetota</taxon>
        <taxon>Actinomycetes</taxon>
        <taxon>Pseudonocardiales</taxon>
        <taxon>Pseudonocardiaceae</taxon>
        <taxon>Pseudonocardia</taxon>
    </lineage>
</organism>
<keyword evidence="3" id="KW-1185">Reference proteome</keyword>
<dbReference type="Gene3D" id="3.40.710.10">
    <property type="entry name" value="DD-peptidase/beta-lactamase superfamily"/>
    <property type="match status" value="1"/>
</dbReference>
<dbReference type="InterPro" id="IPR001466">
    <property type="entry name" value="Beta-lactam-related"/>
</dbReference>
<evidence type="ECO:0000313" key="2">
    <source>
        <dbReference type="EMBL" id="QJY45312.1"/>
    </source>
</evidence>
<dbReference type="KEGG" id="pbro:HOP40_05305"/>
<proteinExistence type="predicted"/>
<reference evidence="2 3" key="1">
    <citation type="submission" date="2020-05" db="EMBL/GenBank/DDBJ databases">
        <authorList>
            <person name="Mo P."/>
        </authorList>
    </citation>
    <scope>NUCLEOTIDE SEQUENCE [LARGE SCALE GENOMIC DNA]</scope>
    <source>
        <strain evidence="2 3">Gen01</strain>
    </source>
</reference>
<dbReference type="InterPro" id="IPR052907">
    <property type="entry name" value="Beta-lactamase/esterase"/>
</dbReference>
<dbReference type="Proteomes" id="UP000505377">
    <property type="component" value="Chromosome"/>
</dbReference>
<evidence type="ECO:0000313" key="3">
    <source>
        <dbReference type="Proteomes" id="UP000505377"/>
    </source>
</evidence>
<dbReference type="PANTHER" id="PTHR43319">
    <property type="entry name" value="BETA-LACTAMASE-RELATED"/>
    <property type="match status" value="1"/>
</dbReference>
<dbReference type="Pfam" id="PF00144">
    <property type="entry name" value="Beta-lactamase"/>
    <property type="match status" value="1"/>
</dbReference>